<name>A0A0K2U8V4_LEPSM</name>
<proteinExistence type="predicted"/>
<protein>
    <submittedName>
        <fullName evidence="1">Uncharacterized protein</fullName>
    </submittedName>
</protein>
<organism evidence="1">
    <name type="scientific">Lepeophtheirus salmonis</name>
    <name type="common">Salmon louse</name>
    <name type="synonym">Caligus salmonis</name>
    <dbReference type="NCBI Taxonomy" id="72036"/>
    <lineage>
        <taxon>Eukaryota</taxon>
        <taxon>Metazoa</taxon>
        <taxon>Ecdysozoa</taxon>
        <taxon>Arthropoda</taxon>
        <taxon>Crustacea</taxon>
        <taxon>Multicrustacea</taxon>
        <taxon>Hexanauplia</taxon>
        <taxon>Copepoda</taxon>
        <taxon>Siphonostomatoida</taxon>
        <taxon>Caligidae</taxon>
        <taxon>Lepeophtheirus</taxon>
    </lineage>
</organism>
<evidence type="ECO:0000313" key="1">
    <source>
        <dbReference type="EMBL" id="CDW34664.1"/>
    </source>
</evidence>
<dbReference type="EMBL" id="HACA01017303">
    <property type="protein sequence ID" value="CDW34664.1"/>
    <property type="molecule type" value="Transcribed_RNA"/>
</dbReference>
<accession>A0A0K2U8V4</accession>
<sequence length="14" mass="1723">MDNFKKNHSSWLLC</sequence>
<reference evidence="1" key="1">
    <citation type="submission" date="2014-05" db="EMBL/GenBank/DDBJ databases">
        <authorList>
            <person name="Chronopoulou M."/>
        </authorList>
    </citation>
    <scope>NUCLEOTIDE SEQUENCE</scope>
    <source>
        <tissue evidence="1">Whole organism</tissue>
    </source>
</reference>